<feature type="compositionally biased region" description="Polar residues" evidence="1">
    <location>
        <begin position="466"/>
        <end position="478"/>
    </location>
</feature>
<sequence>MAGPITSILLSGFLAAAPGGDGFTFEGREASARTEQPDGYYFQGSLPFGDLTERGTGQASFSVQDRVGLTNATFGDKARLSASLRIGGSEYRVELTQTGFPPRQAMSRAPAGPLPPPPPHLIEGGVLMGTPLYGETGIGWRATTRAHAAMAVWGIGSVWRNGTLVTDSAFIHAAALDAGTYSDDDTKRLLREARPGDAELLVVAWNLPTQMEPRGFIQFLFDNVAIDVDGTRVPSVAVVPTTGDLPASLASLTPVAPTAFPGAVEPMSAPRFGQGTQQGTGGSGTVGTTGSGGVAGTTGIASGASTTGIAGAATTTGETGPATTTGATGPATTTGATGPATTAGATGPATTTGTTTGATAGATGTGVGAAGTTTITTPTARALPSDAPPTFSGAFAPAGPTNPPAVVSGVQPGATGTVGQGTFATPPTVGGVSVGGFTTPQVSAPDFNTFVGTSQVSPGILATVPPLTQSSGTPSSPILGTPAPLNTGTPPPLLGTPAPLNASPSTALPATPAPANAAPATGAAAVPSATGGGAAAPAR</sequence>
<keyword evidence="3" id="KW-1185">Reference proteome</keyword>
<feature type="region of interest" description="Disordered" evidence="1">
    <location>
        <begin position="310"/>
        <end position="407"/>
    </location>
</feature>
<evidence type="ECO:0000313" key="3">
    <source>
        <dbReference type="Proteomes" id="UP000563426"/>
    </source>
</evidence>
<feature type="compositionally biased region" description="Low complexity" evidence="1">
    <location>
        <begin position="479"/>
        <end position="488"/>
    </location>
</feature>
<feature type="compositionally biased region" description="Gly residues" evidence="1">
    <location>
        <begin position="530"/>
        <end position="539"/>
    </location>
</feature>
<feature type="region of interest" description="Disordered" evidence="1">
    <location>
        <begin position="465"/>
        <end position="539"/>
    </location>
</feature>
<dbReference type="EMBL" id="JABFJV010000005">
    <property type="protein sequence ID" value="NOK31904.1"/>
    <property type="molecule type" value="Genomic_DNA"/>
</dbReference>
<gene>
    <name evidence="2" type="ORF">HMI49_01640</name>
</gene>
<dbReference type="AlphaFoldDB" id="A0A3A8HWN1"/>
<protein>
    <submittedName>
        <fullName evidence="2">Uncharacterized protein</fullName>
    </submittedName>
</protein>
<organism evidence="2 3">
    <name type="scientific">Corallococcus exercitus</name>
    <dbReference type="NCBI Taxonomy" id="2316736"/>
    <lineage>
        <taxon>Bacteria</taxon>
        <taxon>Pseudomonadati</taxon>
        <taxon>Myxococcota</taxon>
        <taxon>Myxococcia</taxon>
        <taxon>Myxococcales</taxon>
        <taxon>Cystobacterineae</taxon>
        <taxon>Myxococcaceae</taxon>
        <taxon>Corallococcus</taxon>
    </lineage>
</organism>
<dbReference type="Proteomes" id="UP000563426">
    <property type="component" value="Unassembled WGS sequence"/>
</dbReference>
<evidence type="ECO:0000313" key="2">
    <source>
        <dbReference type="EMBL" id="NOK31904.1"/>
    </source>
</evidence>
<feature type="compositionally biased region" description="Low complexity" evidence="1">
    <location>
        <begin position="370"/>
        <end position="380"/>
    </location>
</feature>
<feature type="region of interest" description="Disordered" evidence="1">
    <location>
        <begin position="272"/>
        <end position="292"/>
    </location>
</feature>
<feature type="compositionally biased region" description="Low complexity" evidence="1">
    <location>
        <begin position="495"/>
        <end position="529"/>
    </location>
</feature>
<comment type="caution">
    <text evidence="2">The sequence shown here is derived from an EMBL/GenBank/DDBJ whole genome shotgun (WGS) entry which is preliminary data.</text>
</comment>
<reference evidence="2 3" key="1">
    <citation type="submission" date="2020-05" db="EMBL/GenBank/DDBJ databases">
        <authorList>
            <person name="Whitworth D."/>
        </authorList>
    </citation>
    <scope>NUCLEOTIDE SEQUENCE [LARGE SCALE GENOMIC DNA]</scope>
    <source>
        <strain evidence="2 3">AB043B</strain>
    </source>
</reference>
<dbReference type="RefSeq" id="WP_120527259.1">
    <property type="nucleotide sequence ID" value="NZ_JABFJV010000005.1"/>
</dbReference>
<feature type="compositionally biased region" description="Gly residues" evidence="1">
    <location>
        <begin position="276"/>
        <end position="292"/>
    </location>
</feature>
<evidence type="ECO:0000256" key="1">
    <source>
        <dbReference type="SAM" id="MobiDB-lite"/>
    </source>
</evidence>
<accession>A0A3A8HWN1</accession>
<dbReference type="OrthoDB" id="5501104at2"/>
<name>A0A3A8HWN1_9BACT</name>
<feature type="compositionally biased region" description="Low complexity" evidence="1">
    <location>
        <begin position="310"/>
        <end position="362"/>
    </location>
</feature>
<proteinExistence type="predicted"/>